<dbReference type="STRING" id="392500.Swoo_1656"/>
<dbReference type="EMBL" id="CP000961">
    <property type="protein sequence ID" value="ACA85942.1"/>
    <property type="molecule type" value="Genomic_DNA"/>
</dbReference>
<evidence type="ECO:0000313" key="1">
    <source>
        <dbReference type="EMBL" id="ACA85942.1"/>
    </source>
</evidence>
<name>B1KME4_SHEWM</name>
<dbReference type="eggNOG" id="COG0438">
    <property type="taxonomic scope" value="Bacteria"/>
</dbReference>
<dbReference type="AlphaFoldDB" id="B1KME4"/>
<dbReference type="KEGG" id="swd:Swoo_1656"/>
<dbReference type="SUPFAM" id="SSF53756">
    <property type="entry name" value="UDP-Glycosyltransferase/glycogen phosphorylase"/>
    <property type="match status" value="1"/>
</dbReference>
<sequence>MKKLIYIGGFELPDKNAAAQRVIANSKIFSMLGYSLELIGVDKNLSFDDGLCSVSYSGCEFESKAVSYPKTNREWINTILGHDEIVNYLKENATDIECVILYNYPSIASFKIYSAMKQCNVTVISDITEWHSSRGAGLIFSIVKWLDTTLRIRYLAKKAGKVITTSQYMTDYYKSKNVETLELPTLYDTRKFTTPPKTLEKSSTSLIYIGNPFDVKRAAKAKGAVKERLDIVIKALSILSDNYVFTFNVYGISEEDYLTVYPEHIDLIKGLSDRVFFNGKMDHSFVIQRLQESDFSVFFRDETLVNLAGFPSKLAESVSCGIPVISSHIASLTKYQDISGVYLAQLGKEVDMIERCLKMTELELNELKEKTYNSKFFDCRMYFEQVKLFLS</sequence>
<accession>B1KME4</accession>
<keyword evidence="2" id="KW-1185">Reference proteome</keyword>
<dbReference type="GO" id="GO:0016740">
    <property type="term" value="F:transferase activity"/>
    <property type="evidence" value="ECO:0007669"/>
    <property type="project" value="UniProtKB-KW"/>
</dbReference>
<dbReference type="Pfam" id="PF13692">
    <property type="entry name" value="Glyco_trans_1_4"/>
    <property type="match status" value="1"/>
</dbReference>
<keyword evidence="1" id="KW-0808">Transferase</keyword>
<dbReference type="Proteomes" id="UP000002168">
    <property type="component" value="Chromosome"/>
</dbReference>
<reference evidence="1 2" key="1">
    <citation type="submission" date="2008-02" db="EMBL/GenBank/DDBJ databases">
        <title>Complete sequence of Shewanella woodyi ATCC 51908.</title>
        <authorList>
            <consortium name="US DOE Joint Genome Institute"/>
            <person name="Copeland A."/>
            <person name="Lucas S."/>
            <person name="Lapidus A."/>
            <person name="Glavina del Rio T."/>
            <person name="Dalin E."/>
            <person name="Tice H."/>
            <person name="Bruce D."/>
            <person name="Goodwin L."/>
            <person name="Pitluck S."/>
            <person name="Sims D."/>
            <person name="Brettin T."/>
            <person name="Detter J.C."/>
            <person name="Han C."/>
            <person name="Kuske C.R."/>
            <person name="Schmutz J."/>
            <person name="Larimer F."/>
            <person name="Land M."/>
            <person name="Hauser L."/>
            <person name="Kyrpides N."/>
            <person name="Lykidis A."/>
            <person name="Zhao J.-S."/>
            <person name="Richardson P."/>
        </authorList>
    </citation>
    <scope>NUCLEOTIDE SEQUENCE [LARGE SCALE GENOMIC DNA]</scope>
    <source>
        <strain evidence="2">ATCC 51908 / MS32</strain>
    </source>
</reference>
<dbReference type="HOGENOM" id="CLU_009583_42_0_6"/>
<dbReference type="RefSeq" id="WP_012324288.1">
    <property type="nucleotide sequence ID" value="NC_010506.1"/>
</dbReference>
<dbReference type="Gene3D" id="3.40.50.2000">
    <property type="entry name" value="Glycogen Phosphorylase B"/>
    <property type="match status" value="2"/>
</dbReference>
<organism evidence="1 2">
    <name type="scientific">Shewanella woodyi (strain ATCC 51908 / MS32)</name>
    <dbReference type="NCBI Taxonomy" id="392500"/>
    <lineage>
        <taxon>Bacteria</taxon>
        <taxon>Pseudomonadati</taxon>
        <taxon>Pseudomonadota</taxon>
        <taxon>Gammaproteobacteria</taxon>
        <taxon>Alteromonadales</taxon>
        <taxon>Shewanellaceae</taxon>
        <taxon>Shewanella</taxon>
    </lineage>
</organism>
<proteinExistence type="predicted"/>
<gene>
    <name evidence="1" type="ordered locus">Swoo_1656</name>
</gene>
<protein>
    <submittedName>
        <fullName evidence="1">Glycosyl transferase group 1</fullName>
    </submittedName>
</protein>
<evidence type="ECO:0000313" key="2">
    <source>
        <dbReference type="Proteomes" id="UP000002168"/>
    </source>
</evidence>